<evidence type="ECO:0000313" key="1">
    <source>
        <dbReference type="EMBL" id="MBB3930000.1"/>
    </source>
</evidence>
<dbReference type="RefSeq" id="WP_183397700.1">
    <property type="nucleotide sequence ID" value="NZ_JACIDS010000002.1"/>
</dbReference>
<dbReference type="Proteomes" id="UP000553963">
    <property type="component" value="Unassembled WGS sequence"/>
</dbReference>
<name>A0A840AIJ3_9HYPH</name>
<organism evidence="1 2">
    <name type="scientific">Kaistia hirudinis</name>
    <dbReference type="NCBI Taxonomy" id="1293440"/>
    <lineage>
        <taxon>Bacteria</taxon>
        <taxon>Pseudomonadati</taxon>
        <taxon>Pseudomonadota</taxon>
        <taxon>Alphaproteobacteria</taxon>
        <taxon>Hyphomicrobiales</taxon>
        <taxon>Kaistiaceae</taxon>
        <taxon>Kaistia</taxon>
    </lineage>
</organism>
<keyword evidence="2" id="KW-1185">Reference proteome</keyword>
<reference evidence="1 2" key="1">
    <citation type="submission" date="2020-08" db="EMBL/GenBank/DDBJ databases">
        <title>Genomic Encyclopedia of Type Strains, Phase IV (KMG-IV): sequencing the most valuable type-strain genomes for metagenomic binning, comparative biology and taxonomic classification.</title>
        <authorList>
            <person name="Goeker M."/>
        </authorList>
    </citation>
    <scope>NUCLEOTIDE SEQUENCE [LARGE SCALE GENOMIC DNA]</scope>
    <source>
        <strain evidence="1 2">DSM 25966</strain>
    </source>
</reference>
<accession>A0A840AIJ3</accession>
<evidence type="ECO:0000313" key="2">
    <source>
        <dbReference type="Proteomes" id="UP000553963"/>
    </source>
</evidence>
<proteinExistence type="predicted"/>
<protein>
    <submittedName>
        <fullName evidence="1">Uncharacterized protein</fullName>
    </submittedName>
</protein>
<dbReference type="AlphaFoldDB" id="A0A840AIJ3"/>
<sequence length="106" mass="12019">MPRLRIAPQWLSEPLWIVPDRREAEPVDLDDLGLSDDLADRIEEWIDAFDAVLDPVDPELSRFHDAKAAIAWRREGEAIAAAVRRELGADWQIELILPAAEAIEPQ</sequence>
<dbReference type="EMBL" id="JACIDS010000002">
    <property type="protein sequence ID" value="MBB3930000.1"/>
    <property type="molecule type" value="Genomic_DNA"/>
</dbReference>
<gene>
    <name evidence="1" type="ORF">GGR25_001039</name>
</gene>
<comment type="caution">
    <text evidence="1">The sequence shown here is derived from an EMBL/GenBank/DDBJ whole genome shotgun (WGS) entry which is preliminary data.</text>
</comment>